<protein>
    <recommendedName>
        <fullName evidence="2">Tail sheath protein subtilisin-like domain-containing protein</fullName>
    </recommendedName>
</protein>
<dbReference type="PANTHER" id="PTHR35861:SF1">
    <property type="entry name" value="PHAGE TAIL SHEATH PROTEIN"/>
    <property type="match status" value="1"/>
</dbReference>
<dbReference type="EMBL" id="CAADFW010000038">
    <property type="protein sequence ID" value="VFK59833.1"/>
    <property type="molecule type" value="Genomic_DNA"/>
</dbReference>
<evidence type="ECO:0000313" key="5">
    <source>
        <dbReference type="EMBL" id="VFK59833.1"/>
    </source>
</evidence>
<accession>A0A450ZA88</accession>
<dbReference type="PANTHER" id="PTHR35861">
    <property type="match status" value="1"/>
</dbReference>
<comment type="similarity">
    <text evidence="1">Belongs to the myoviridae tail sheath protein family.</text>
</comment>
<dbReference type="EMBL" id="CAADFT010000105">
    <property type="protein sequence ID" value="VFK48180.1"/>
    <property type="molecule type" value="Genomic_DNA"/>
</dbReference>
<dbReference type="InterPro" id="IPR052042">
    <property type="entry name" value="Tail_sheath_structural"/>
</dbReference>
<dbReference type="EMBL" id="CAADFS010000117">
    <property type="protein sequence ID" value="VFK50707.1"/>
    <property type="molecule type" value="Genomic_DNA"/>
</dbReference>
<feature type="domain" description="Tail sheath protein subtilisin-like" evidence="2">
    <location>
        <begin position="3"/>
        <end position="151"/>
    </location>
</feature>
<evidence type="ECO:0000259" key="2">
    <source>
        <dbReference type="Pfam" id="PF04984"/>
    </source>
</evidence>
<name>A0A450ZA88_9GAMM</name>
<evidence type="ECO:0000256" key="1">
    <source>
        <dbReference type="ARBA" id="ARBA00008005"/>
    </source>
</evidence>
<dbReference type="InterPro" id="IPR035089">
    <property type="entry name" value="Phage_sheath_subtilisin"/>
</dbReference>
<evidence type="ECO:0000313" key="3">
    <source>
        <dbReference type="EMBL" id="VFK48180.1"/>
    </source>
</evidence>
<reference evidence="4" key="1">
    <citation type="submission" date="2019-02" db="EMBL/GenBank/DDBJ databases">
        <authorList>
            <person name="Gruber-Vodicka R. H."/>
            <person name="Seah K. B. B."/>
        </authorList>
    </citation>
    <scope>NUCLEOTIDE SEQUENCE</scope>
    <source>
        <strain evidence="4">BECK_BZ123</strain>
        <strain evidence="3">BECK_BZ125</strain>
        <strain evidence="5">BECK_BZ126</strain>
    </source>
</reference>
<dbReference type="Pfam" id="PF04984">
    <property type="entry name" value="Phage_sheath_1"/>
    <property type="match status" value="1"/>
</dbReference>
<evidence type="ECO:0000313" key="4">
    <source>
        <dbReference type="EMBL" id="VFK50707.1"/>
    </source>
</evidence>
<sequence>MQALLAAKTKLGIKPRVLGAPGFSHHQPVAEELGTIAEKLRGFAYCDAPALTAEEVVTHRGLFGNKRIMQLWPGFRVWDVASNGYIDQPDSARALGIRAKLDNDVGWHKTISNIPINGVSGLTADVDWDLQNTATMAGYLNANEVTTLDGPGQVSVLGISDLLGRSEVRLRVLCPERRCGGQHHRRSPPMGGG</sequence>
<organism evidence="4">
    <name type="scientific">Candidatus Kentrum sp. TC</name>
    <dbReference type="NCBI Taxonomy" id="2126339"/>
    <lineage>
        <taxon>Bacteria</taxon>
        <taxon>Pseudomonadati</taxon>
        <taxon>Pseudomonadota</taxon>
        <taxon>Gammaproteobacteria</taxon>
        <taxon>Candidatus Kentrum</taxon>
    </lineage>
</organism>
<dbReference type="AlphaFoldDB" id="A0A450ZA88"/>
<gene>
    <name evidence="4" type="ORF">BECKTC1821D_GA0114238_111717</name>
    <name evidence="3" type="ORF">BECKTC1821E_GA0114239_11053</name>
    <name evidence="5" type="ORF">BECKTC1821F_GA0114240_10383</name>
</gene>
<proteinExistence type="inferred from homology"/>